<dbReference type="FunFam" id="3.30.1460.20:FF:000005">
    <property type="entry name" value="Arp2/3 complex 34 kDa subunit"/>
    <property type="match status" value="1"/>
</dbReference>
<evidence type="ECO:0000256" key="4">
    <source>
        <dbReference type="ARBA" id="ARBA00023203"/>
    </source>
</evidence>
<dbReference type="Proteomes" id="UP001212411">
    <property type="component" value="Chromosome 1"/>
</dbReference>
<evidence type="ECO:0000256" key="6">
    <source>
        <dbReference type="RuleBase" id="RU364015"/>
    </source>
</evidence>
<evidence type="ECO:0000256" key="1">
    <source>
        <dbReference type="ARBA" id="ARBA00004245"/>
    </source>
</evidence>
<dbReference type="GO" id="GO:0034314">
    <property type="term" value="P:Arp2/3 complex-mediated actin nucleation"/>
    <property type="evidence" value="ECO:0007669"/>
    <property type="project" value="InterPro"/>
</dbReference>
<evidence type="ECO:0000313" key="8">
    <source>
        <dbReference type="Proteomes" id="UP001212411"/>
    </source>
</evidence>
<dbReference type="PANTHER" id="PTHR12058:SF0">
    <property type="entry name" value="ACTIN-RELATED PROTEIN 2_3 COMPLEX SUBUNIT 2"/>
    <property type="match status" value="1"/>
</dbReference>
<dbReference type="Pfam" id="PF04045">
    <property type="entry name" value="P34-Arc"/>
    <property type="match status" value="1"/>
</dbReference>
<gene>
    <name evidence="7" type="primary">arc2</name>
    <name evidence="7" type="ORF">SOMG_02372</name>
</gene>
<dbReference type="GO" id="GO:0005885">
    <property type="term" value="C:Arp2/3 protein complex"/>
    <property type="evidence" value="ECO:0007669"/>
    <property type="project" value="InterPro"/>
</dbReference>
<dbReference type="InterPro" id="IPR034666">
    <property type="entry name" value="ARPC2/4"/>
</dbReference>
<dbReference type="EMBL" id="CP115611">
    <property type="protein sequence ID" value="WBW72889.1"/>
    <property type="molecule type" value="Genomic_DNA"/>
</dbReference>
<keyword evidence="8" id="KW-1185">Reference proteome</keyword>
<comment type="similarity">
    <text evidence="2 6">Belongs to the ARPC2 family.</text>
</comment>
<evidence type="ECO:0000256" key="3">
    <source>
        <dbReference type="ARBA" id="ARBA00022490"/>
    </source>
</evidence>
<dbReference type="KEGG" id="som:SOMG_02372"/>
<dbReference type="FunFam" id="3.30.1460.20:FF:000003">
    <property type="entry name" value="Arp2/3 complex 34 kDa subunit"/>
    <property type="match status" value="1"/>
</dbReference>
<dbReference type="GO" id="GO:0051015">
    <property type="term" value="F:actin filament binding"/>
    <property type="evidence" value="ECO:0007669"/>
    <property type="project" value="TreeGrafter"/>
</dbReference>
<dbReference type="GeneID" id="80875853"/>
<dbReference type="GO" id="GO:0005200">
    <property type="term" value="F:structural constituent of cytoskeleton"/>
    <property type="evidence" value="ECO:0007669"/>
    <property type="project" value="TreeGrafter"/>
</dbReference>
<name>A0AAF0AWF2_9SCHI</name>
<evidence type="ECO:0000313" key="7">
    <source>
        <dbReference type="EMBL" id="WBW72889.1"/>
    </source>
</evidence>
<dbReference type="Gene3D" id="3.30.1460.20">
    <property type="match status" value="2"/>
</dbReference>
<dbReference type="AlphaFoldDB" id="A0AAF0AWF2"/>
<evidence type="ECO:0000256" key="5">
    <source>
        <dbReference type="ARBA" id="ARBA00023212"/>
    </source>
</evidence>
<protein>
    <recommendedName>
        <fullName evidence="6">Arp2/3 complex 34 kDa subunit</fullName>
    </recommendedName>
</protein>
<evidence type="ECO:0000256" key="2">
    <source>
        <dbReference type="ARBA" id="ARBA00007192"/>
    </source>
</evidence>
<comment type="function">
    <text evidence="6">Functions as actin-binding component of the Arp2/3 complex which is involved in regulation of actin polymerization and together with an activating nucleation-promoting factor (NPF) mediates the formation of branched actin networks.</text>
</comment>
<comment type="subcellular location">
    <subcellularLocation>
        <location evidence="1 6">Cytoplasm</location>
        <location evidence="1 6">Cytoskeleton</location>
    </subcellularLocation>
</comment>
<dbReference type="InterPro" id="IPR007188">
    <property type="entry name" value="ARPC2"/>
</dbReference>
<keyword evidence="5 6" id="KW-0206">Cytoskeleton</keyword>
<dbReference type="SUPFAM" id="SSF69645">
    <property type="entry name" value="Arp2/3 complex subunits"/>
    <property type="match status" value="2"/>
</dbReference>
<accession>A0AAF0AWF2</accession>
<dbReference type="GO" id="GO:0030041">
    <property type="term" value="P:actin filament polymerization"/>
    <property type="evidence" value="ECO:0007669"/>
    <property type="project" value="InterPro"/>
</dbReference>
<keyword evidence="3 6" id="KW-0963">Cytoplasm</keyword>
<dbReference type="PANTHER" id="PTHR12058">
    <property type="entry name" value="ARP2/3 COMPLEX 34 KDA SUBUNIT"/>
    <property type="match status" value="1"/>
</dbReference>
<organism evidence="7 8">
    <name type="scientific">Schizosaccharomyces osmophilus</name>
    <dbReference type="NCBI Taxonomy" id="2545709"/>
    <lineage>
        <taxon>Eukaryota</taxon>
        <taxon>Fungi</taxon>
        <taxon>Dikarya</taxon>
        <taxon>Ascomycota</taxon>
        <taxon>Taphrinomycotina</taxon>
        <taxon>Schizosaccharomycetes</taxon>
        <taxon>Schizosaccharomycetales</taxon>
        <taxon>Schizosaccharomycetaceae</taxon>
        <taxon>Schizosaccharomyces</taxon>
    </lineage>
</organism>
<sequence length="319" mass="36893">MLSLDYNNRFIHDILTERFQTGNPSSIDQVVTDFDGVTFHISTPESKTKILISLYMKCFSELVNYGTLGLLNQIYGPYVHNPVESGYNFSIVIDLEQLPSTQEEREQLIISASLLKRNALAAPFHGAFAKQAELAEIVKKDPENIVLVNKKSVAENYMAIHYRDEEMIILWPEHDRVTVVFSTKFLEEADRIFGKVFLQEFVDARRRPSIQTAPQVLFSYRDPPLEIRNVGGIKNEHDDTGFVTFVLFERHFTPQVREDCISHIQIFRNTLHYHIKASKAYMHQRMRKRVADFQKVLNRAKPDVKMERKTASGRSFAHA</sequence>
<comment type="subunit">
    <text evidence="6">Component of the Arp2/3 complex.</text>
</comment>
<reference evidence="7 8" key="1">
    <citation type="journal article" date="2023" name="G3 (Bethesda)">
        <title>A high-quality reference genome for the fission yeast Schizosaccharomyces osmophilus.</title>
        <authorList>
            <person name="Jia G.S."/>
            <person name="Zhang W.C."/>
            <person name="Liang Y."/>
            <person name="Liu X.H."/>
            <person name="Rhind N."/>
            <person name="Pidoux A."/>
            <person name="Brysch-Herzberg M."/>
            <person name="Du L.L."/>
        </authorList>
    </citation>
    <scope>NUCLEOTIDE SEQUENCE [LARGE SCALE GENOMIC DNA]</scope>
    <source>
        <strain evidence="7 8">CBS 15793</strain>
    </source>
</reference>
<dbReference type="RefSeq" id="XP_056037132.1">
    <property type="nucleotide sequence ID" value="XM_056181164.1"/>
</dbReference>
<keyword evidence="4 6" id="KW-0009">Actin-binding</keyword>
<proteinExistence type="inferred from homology"/>